<evidence type="ECO:0000313" key="2">
    <source>
        <dbReference type="Proteomes" id="UP001148662"/>
    </source>
</evidence>
<dbReference type="Proteomes" id="UP001148662">
    <property type="component" value="Unassembled WGS sequence"/>
</dbReference>
<keyword evidence="2" id="KW-1185">Reference proteome</keyword>
<proteinExistence type="predicted"/>
<organism evidence="1 2">
    <name type="scientific">Phlebia brevispora</name>
    <dbReference type="NCBI Taxonomy" id="194682"/>
    <lineage>
        <taxon>Eukaryota</taxon>
        <taxon>Fungi</taxon>
        <taxon>Dikarya</taxon>
        <taxon>Basidiomycota</taxon>
        <taxon>Agaricomycotina</taxon>
        <taxon>Agaricomycetes</taxon>
        <taxon>Polyporales</taxon>
        <taxon>Meruliaceae</taxon>
        <taxon>Phlebia</taxon>
    </lineage>
</organism>
<sequence length="92" mass="10239">MEVDQPGQSVAAVLTPAAAVGKCAANSRSALPSKDRYIQDVQVLHRNLREEDFVFDLDGINILVGEGENGMRKGWKMEARTWRWATEVPQLV</sequence>
<reference evidence="1" key="1">
    <citation type="submission" date="2022-07" db="EMBL/GenBank/DDBJ databases">
        <title>Genome Sequence of Phlebia brevispora.</title>
        <authorList>
            <person name="Buettner E."/>
        </authorList>
    </citation>
    <scope>NUCLEOTIDE SEQUENCE</scope>
    <source>
        <strain evidence="1">MPL23</strain>
    </source>
</reference>
<dbReference type="EMBL" id="JANHOG010000393">
    <property type="protein sequence ID" value="KAJ3554821.1"/>
    <property type="molecule type" value="Genomic_DNA"/>
</dbReference>
<evidence type="ECO:0000313" key="1">
    <source>
        <dbReference type="EMBL" id="KAJ3554821.1"/>
    </source>
</evidence>
<comment type="caution">
    <text evidence="1">The sequence shown here is derived from an EMBL/GenBank/DDBJ whole genome shotgun (WGS) entry which is preliminary data.</text>
</comment>
<protein>
    <submittedName>
        <fullName evidence="1">Uncharacterized protein</fullName>
    </submittedName>
</protein>
<name>A0ACC1T763_9APHY</name>
<gene>
    <name evidence="1" type="ORF">NM688_g2908</name>
</gene>
<accession>A0ACC1T763</accession>